<reference evidence="4" key="1">
    <citation type="submission" date="2025-08" db="UniProtKB">
        <authorList>
            <consortium name="RefSeq"/>
        </authorList>
    </citation>
    <scope>IDENTIFICATION</scope>
    <source>
        <tissue evidence="4">Gonads</tissue>
    </source>
</reference>
<proteinExistence type="predicted"/>
<protein>
    <submittedName>
        <fullName evidence="4">Tropomyosin</fullName>
    </submittedName>
</protein>
<keyword evidence="3" id="KW-1185">Reference proteome</keyword>
<evidence type="ECO:0000256" key="2">
    <source>
        <dbReference type="SAM" id="MobiDB-lite"/>
    </source>
</evidence>
<feature type="region of interest" description="Disordered" evidence="2">
    <location>
        <begin position="150"/>
        <end position="207"/>
    </location>
</feature>
<dbReference type="GeneID" id="106171801"/>
<organism evidence="3 4">
    <name type="scientific">Lingula anatina</name>
    <name type="common">Brachiopod</name>
    <name type="synonym">Lingula unguis</name>
    <dbReference type="NCBI Taxonomy" id="7574"/>
    <lineage>
        <taxon>Eukaryota</taxon>
        <taxon>Metazoa</taxon>
        <taxon>Spiralia</taxon>
        <taxon>Lophotrochozoa</taxon>
        <taxon>Brachiopoda</taxon>
        <taxon>Linguliformea</taxon>
        <taxon>Lingulata</taxon>
        <taxon>Lingulida</taxon>
        <taxon>Linguloidea</taxon>
        <taxon>Lingulidae</taxon>
        <taxon>Lingula</taxon>
    </lineage>
</organism>
<gene>
    <name evidence="4" type="primary">LOC106171801</name>
</gene>
<dbReference type="RefSeq" id="XP_013407722.1">
    <property type="nucleotide sequence ID" value="XM_013552268.1"/>
</dbReference>
<dbReference type="KEGG" id="lak:106171801"/>
<dbReference type="AlphaFoldDB" id="A0A1S3JBE5"/>
<evidence type="ECO:0000313" key="3">
    <source>
        <dbReference type="Proteomes" id="UP000085678"/>
    </source>
</evidence>
<dbReference type="InParanoid" id="A0A1S3JBE5"/>
<evidence type="ECO:0000256" key="1">
    <source>
        <dbReference type="SAM" id="Coils"/>
    </source>
</evidence>
<evidence type="ECO:0000313" key="4">
    <source>
        <dbReference type="RefSeq" id="XP_013407722.1"/>
    </source>
</evidence>
<sequence>MAQLVSEVSKLVKKCNQLSNENLELRQEQENHATAIRERDAQISELNGMIQILRRGAASCLDSERRLALENATLLDSNQNQSLELKERVKKIHQLQAELKKARLDGIEVKGQLTSLRSKVTAAYERIQQLETENAQLKADLNVARQEYEPSAFNSEHPPQLEEEEEEEYDDDDDEEDEEEEENEVNSHTDTTAGEVRRQVTGNDTEAGERVKSNDVLYVKTYGQIFYTSYGLVVKVSDIIRQCDEHNKEHFGWCPHGYRY</sequence>
<keyword evidence="1" id="KW-0175">Coiled coil</keyword>
<accession>A0A1S3JBE5</accession>
<dbReference type="Proteomes" id="UP000085678">
    <property type="component" value="Unplaced"/>
</dbReference>
<feature type="compositionally biased region" description="Acidic residues" evidence="2">
    <location>
        <begin position="161"/>
        <end position="184"/>
    </location>
</feature>
<name>A0A1S3JBE5_LINAN</name>
<feature type="coiled-coil region" evidence="1">
    <location>
        <begin position="1"/>
        <end position="38"/>
    </location>
</feature>